<keyword evidence="1" id="KW-0596">Phosphopantetheine</keyword>
<dbReference type="Gene3D" id="1.10.1200.10">
    <property type="entry name" value="ACP-like"/>
    <property type="match status" value="1"/>
</dbReference>
<feature type="domain" description="Carrier" evidence="6">
    <location>
        <begin position="71"/>
        <end position="146"/>
    </location>
</feature>
<evidence type="ECO:0000256" key="3">
    <source>
        <dbReference type="ARBA" id="ARBA00022679"/>
    </source>
</evidence>
<dbReference type="PROSITE" id="PS50075">
    <property type="entry name" value="CARRIER"/>
    <property type="match status" value="1"/>
</dbReference>
<dbReference type="AlphaFoldDB" id="A0A7G3UW24"/>
<feature type="region of interest" description="Disordered" evidence="5">
    <location>
        <begin position="149"/>
        <end position="177"/>
    </location>
</feature>
<dbReference type="PROSITE" id="PS00012">
    <property type="entry name" value="PHOSPHOPANTETHEINE"/>
    <property type="match status" value="1"/>
</dbReference>
<keyword evidence="8" id="KW-1185">Reference proteome</keyword>
<dbReference type="InterPro" id="IPR050091">
    <property type="entry name" value="PKS_NRPS_Biosynth_Enz"/>
</dbReference>
<dbReference type="PANTHER" id="PTHR43775">
    <property type="entry name" value="FATTY ACID SYNTHASE"/>
    <property type="match status" value="1"/>
</dbReference>
<dbReference type="GO" id="GO:0004312">
    <property type="term" value="F:fatty acid synthase activity"/>
    <property type="evidence" value="ECO:0007669"/>
    <property type="project" value="TreeGrafter"/>
</dbReference>
<dbReference type="EMBL" id="CP029159">
    <property type="protein sequence ID" value="QKM72042.1"/>
    <property type="molecule type" value="Genomic_DNA"/>
</dbReference>
<keyword evidence="2" id="KW-0597">Phosphoprotein</keyword>
<dbReference type="InterPro" id="IPR006162">
    <property type="entry name" value="Ppantetheine_attach_site"/>
</dbReference>
<gene>
    <name evidence="7" type="ORF">STSU_032150</name>
</gene>
<reference evidence="7 8" key="1">
    <citation type="journal article" date="2012" name="J. Bacteriol.">
        <title>Draft genome of Streptomyces tsukubaensis NRRL 18488, the producer of the clinically important immunosuppressant tacrolimus (FK506).</title>
        <authorList>
            <person name="Barreiro C."/>
            <person name="Prieto C."/>
            <person name="Sola-Landa A."/>
            <person name="Solera E."/>
            <person name="Martinez-Castro M."/>
            <person name="Perez-Redondo R."/>
            <person name="Garcia-Estrada C."/>
            <person name="Aparicio J.F."/>
            <person name="Fernandez-Martinez L.T."/>
            <person name="Santos-Aberturas J."/>
            <person name="Salehi-Najafabadi Z."/>
            <person name="Rodriguez-Garcia A."/>
            <person name="Tauch A."/>
            <person name="Martin J.F."/>
        </authorList>
    </citation>
    <scope>NUCLEOTIDE SEQUENCE [LARGE SCALE GENOMIC DNA]</scope>
    <source>
        <strain evidence="8">DSM 42081 / NBRC 108919 / NRRL 18488 / 9993</strain>
    </source>
</reference>
<dbReference type="SMART" id="SM00823">
    <property type="entry name" value="PKS_PP"/>
    <property type="match status" value="1"/>
</dbReference>
<evidence type="ECO:0000313" key="7">
    <source>
        <dbReference type="EMBL" id="QKM72042.1"/>
    </source>
</evidence>
<dbReference type="SUPFAM" id="SSF47336">
    <property type="entry name" value="ACP-like"/>
    <property type="match status" value="1"/>
</dbReference>
<protein>
    <recommendedName>
        <fullName evidence="6">Carrier domain-containing protein</fullName>
    </recommendedName>
</protein>
<organism evidence="7 8">
    <name type="scientific">Streptomyces tsukubensis (strain DSM 42081 / NBRC 108919 / NRRL 18488 / 9993)</name>
    <dbReference type="NCBI Taxonomy" id="1114943"/>
    <lineage>
        <taxon>Bacteria</taxon>
        <taxon>Bacillati</taxon>
        <taxon>Actinomycetota</taxon>
        <taxon>Actinomycetes</taxon>
        <taxon>Kitasatosporales</taxon>
        <taxon>Streptomycetaceae</taxon>
        <taxon>Streptomyces</taxon>
    </lineage>
</organism>
<accession>A0A7G3UW24</accession>
<dbReference type="InterPro" id="IPR009081">
    <property type="entry name" value="PP-bd_ACP"/>
</dbReference>
<dbReference type="InterPro" id="IPR036736">
    <property type="entry name" value="ACP-like_sf"/>
</dbReference>
<dbReference type="Pfam" id="PF00550">
    <property type="entry name" value="PP-binding"/>
    <property type="match status" value="1"/>
</dbReference>
<name>A0A7G3UW24_STRT9</name>
<dbReference type="SMART" id="SM01294">
    <property type="entry name" value="PKS_PP_betabranch"/>
    <property type="match status" value="1"/>
</dbReference>
<feature type="region of interest" description="Disordered" evidence="5">
    <location>
        <begin position="24"/>
        <end position="63"/>
    </location>
</feature>
<dbReference type="InterPro" id="IPR020806">
    <property type="entry name" value="PKS_PP-bd"/>
</dbReference>
<dbReference type="Proteomes" id="UP000005940">
    <property type="component" value="Chromosome"/>
</dbReference>
<evidence type="ECO:0000256" key="4">
    <source>
        <dbReference type="ARBA" id="ARBA00023268"/>
    </source>
</evidence>
<sequence length="203" mass="21272">MAFTAAEDRQTELLDAARATGEAVVVATAPPPPGDPSPLWRPVRRPTRRAAASGGTLPERLPDLSPEEQEQAVLGLVRDTAAALLGHADARAVTATAAFKDLGVDSLTALGLRDRLAEALATPLPATLVFDYPAAGTLTRHLLTLLNPDGSATQDGGEPPVARTPENPQAAEPDNKSIDDELLDEELIDDMDADALIAHVRKG</sequence>
<dbReference type="PANTHER" id="PTHR43775:SF51">
    <property type="entry name" value="INACTIVE PHENOLPHTHIOCEROL SYNTHESIS POLYKETIDE SYNTHASE TYPE I PKS1-RELATED"/>
    <property type="match status" value="1"/>
</dbReference>
<dbReference type="GO" id="GO:0006633">
    <property type="term" value="P:fatty acid biosynthetic process"/>
    <property type="evidence" value="ECO:0007669"/>
    <property type="project" value="TreeGrafter"/>
</dbReference>
<evidence type="ECO:0000259" key="6">
    <source>
        <dbReference type="PROSITE" id="PS50075"/>
    </source>
</evidence>
<evidence type="ECO:0000256" key="1">
    <source>
        <dbReference type="ARBA" id="ARBA00022450"/>
    </source>
</evidence>
<evidence type="ECO:0000313" key="8">
    <source>
        <dbReference type="Proteomes" id="UP000005940"/>
    </source>
</evidence>
<evidence type="ECO:0000256" key="2">
    <source>
        <dbReference type="ARBA" id="ARBA00022553"/>
    </source>
</evidence>
<dbReference type="GO" id="GO:0031177">
    <property type="term" value="F:phosphopantetheine binding"/>
    <property type="evidence" value="ECO:0007669"/>
    <property type="project" value="InterPro"/>
</dbReference>
<keyword evidence="3" id="KW-0808">Transferase</keyword>
<proteinExistence type="predicted"/>
<keyword evidence="4" id="KW-0511">Multifunctional enzyme</keyword>
<dbReference type="GO" id="GO:0017000">
    <property type="term" value="P:antibiotic biosynthetic process"/>
    <property type="evidence" value="ECO:0007669"/>
    <property type="project" value="UniProtKB-ARBA"/>
</dbReference>
<evidence type="ECO:0000256" key="5">
    <source>
        <dbReference type="SAM" id="MobiDB-lite"/>
    </source>
</evidence>